<evidence type="ECO:0000313" key="1">
    <source>
        <dbReference type="EMBL" id="GGI53322.1"/>
    </source>
</evidence>
<dbReference type="RefSeq" id="WP_188419384.1">
    <property type="nucleotide sequence ID" value="NZ_BMDP01000001.1"/>
</dbReference>
<proteinExistence type="predicted"/>
<dbReference type="EMBL" id="BMDP01000001">
    <property type="protein sequence ID" value="GGI53322.1"/>
    <property type="molecule type" value="Genomic_DNA"/>
</dbReference>
<reference evidence="1" key="2">
    <citation type="submission" date="2020-09" db="EMBL/GenBank/DDBJ databases">
        <authorList>
            <person name="Sun Q."/>
            <person name="Sedlacek I."/>
        </authorList>
    </citation>
    <scope>NUCLEOTIDE SEQUENCE</scope>
    <source>
        <strain evidence="1">CCM 7664</strain>
    </source>
</reference>
<dbReference type="AlphaFoldDB" id="A0A8J3AYF0"/>
<dbReference type="Proteomes" id="UP000627205">
    <property type="component" value="Unassembled WGS sequence"/>
</dbReference>
<sequence length="79" mass="8670">MSRTPVGVYEGFEIFVMLVPLEGGRWSATSEVERDGAEGLEVFQEFGGPCDADSADVAREAVLVDTRHKIDDLLAEPER</sequence>
<comment type="caution">
    <text evidence="1">The sequence shown here is derived from an EMBL/GenBank/DDBJ whole genome shotgun (WGS) entry which is preliminary data.</text>
</comment>
<protein>
    <submittedName>
        <fullName evidence="1">Uncharacterized protein</fullName>
    </submittedName>
</protein>
<gene>
    <name evidence="1" type="ORF">GCM10011430_04960</name>
</gene>
<accession>A0A8J3AYF0</accession>
<reference evidence="1" key="1">
    <citation type="journal article" date="2014" name="Int. J. Syst. Evol. Microbiol.">
        <title>Complete genome sequence of Corynebacterium casei LMG S-19264T (=DSM 44701T), isolated from a smear-ripened cheese.</title>
        <authorList>
            <consortium name="US DOE Joint Genome Institute (JGI-PGF)"/>
            <person name="Walter F."/>
            <person name="Albersmeier A."/>
            <person name="Kalinowski J."/>
            <person name="Ruckert C."/>
        </authorList>
    </citation>
    <scope>NUCLEOTIDE SEQUENCE</scope>
    <source>
        <strain evidence="1">CCM 7664</strain>
    </source>
</reference>
<organism evidence="1 2">
    <name type="scientific">Oxalicibacterium solurbis</name>
    <dbReference type="NCBI Taxonomy" id="69280"/>
    <lineage>
        <taxon>Bacteria</taxon>
        <taxon>Pseudomonadati</taxon>
        <taxon>Pseudomonadota</taxon>
        <taxon>Betaproteobacteria</taxon>
        <taxon>Burkholderiales</taxon>
        <taxon>Oxalobacteraceae</taxon>
        <taxon>Oxalicibacterium</taxon>
    </lineage>
</organism>
<evidence type="ECO:0000313" key="2">
    <source>
        <dbReference type="Proteomes" id="UP000627205"/>
    </source>
</evidence>
<keyword evidence="2" id="KW-1185">Reference proteome</keyword>
<name>A0A8J3AYF0_9BURK</name>